<dbReference type="Proteomes" id="UP000187209">
    <property type="component" value="Unassembled WGS sequence"/>
</dbReference>
<organism evidence="1 2">
    <name type="scientific">Stentor coeruleus</name>
    <dbReference type="NCBI Taxonomy" id="5963"/>
    <lineage>
        <taxon>Eukaryota</taxon>
        <taxon>Sar</taxon>
        <taxon>Alveolata</taxon>
        <taxon>Ciliophora</taxon>
        <taxon>Postciliodesmatophora</taxon>
        <taxon>Heterotrichea</taxon>
        <taxon>Heterotrichida</taxon>
        <taxon>Stentoridae</taxon>
        <taxon>Stentor</taxon>
    </lineage>
</organism>
<protein>
    <submittedName>
        <fullName evidence="1">Uncharacterized protein</fullName>
    </submittedName>
</protein>
<sequence length="124" mass="14498">MENGINFDSISKEEKFNEFYDEFFKSKLVKFIKNIKGHSFLCSSNCITDFNINASCLQACQDPCRAFFTHVEKVLKDKIQTYEKCTPKCLKNNNPEQCIDQCIELTLKDLRSIDADKEFNKFLK</sequence>
<gene>
    <name evidence="1" type="ORF">SteCoe_33802</name>
</gene>
<comment type="caution">
    <text evidence="1">The sequence shown here is derived from an EMBL/GenBank/DDBJ whole genome shotgun (WGS) entry which is preliminary data.</text>
</comment>
<accession>A0A1R2AVZ8</accession>
<keyword evidence="2" id="KW-1185">Reference proteome</keyword>
<proteinExistence type="predicted"/>
<dbReference type="AlphaFoldDB" id="A0A1R2AVZ8"/>
<evidence type="ECO:0000313" key="2">
    <source>
        <dbReference type="Proteomes" id="UP000187209"/>
    </source>
</evidence>
<dbReference type="EMBL" id="MPUH01001295">
    <property type="protein sequence ID" value="OMJ68677.1"/>
    <property type="molecule type" value="Genomic_DNA"/>
</dbReference>
<evidence type="ECO:0000313" key="1">
    <source>
        <dbReference type="EMBL" id="OMJ68677.1"/>
    </source>
</evidence>
<name>A0A1R2AVZ8_9CILI</name>
<reference evidence="1 2" key="1">
    <citation type="submission" date="2016-11" db="EMBL/GenBank/DDBJ databases">
        <title>The macronuclear genome of Stentor coeruleus: a giant cell with tiny introns.</title>
        <authorList>
            <person name="Slabodnick M."/>
            <person name="Ruby J.G."/>
            <person name="Reiff S.B."/>
            <person name="Swart E.C."/>
            <person name="Gosai S."/>
            <person name="Prabakaran S."/>
            <person name="Witkowska E."/>
            <person name="Larue G.E."/>
            <person name="Fisher S."/>
            <person name="Freeman R.M."/>
            <person name="Gunawardena J."/>
            <person name="Chu W."/>
            <person name="Stover N.A."/>
            <person name="Gregory B.D."/>
            <person name="Nowacki M."/>
            <person name="Derisi J."/>
            <person name="Roy S.W."/>
            <person name="Marshall W.F."/>
            <person name="Sood P."/>
        </authorList>
    </citation>
    <scope>NUCLEOTIDE SEQUENCE [LARGE SCALE GENOMIC DNA]</scope>
    <source>
        <strain evidence="1">WM001</strain>
    </source>
</reference>